<dbReference type="AlphaFoldDB" id="W1Q381"/>
<keyword evidence="3" id="KW-0547">Nucleotide-binding</keyword>
<gene>
    <name evidence="6" type="ORF">GCWU000182_001067</name>
</gene>
<reference evidence="6" key="1">
    <citation type="submission" date="2013-06" db="EMBL/GenBank/DDBJ databases">
        <authorList>
            <person name="Weinstock G."/>
            <person name="Sodergren E."/>
            <person name="Clifton S."/>
            <person name="Fulton L."/>
            <person name="Fulton B."/>
            <person name="Courtney L."/>
            <person name="Fronick C."/>
            <person name="Harrison M."/>
            <person name="Strong C."/>
            <person name="Farmer C."/>
            <person name="Delahaunty K."/>
            <person name="Markovic C."/>
            <person name="Hall O."/>
            <person name="Minx P."/>
            <person name="Tomlinson C."/>
            <person name="Mitreva M."/>
            <person name="Nelson J."/>
            <person name="Hou S."/>
            <person name="Wollam A."/>
            <person name="Pepin K.H."/>
            <person name="Johnson M."/>
            <person name="Bhonagiri V."/>
            <person name="Nash W.E."/>
            <person name="Warren W."/>
            <person name="Chinwalla A."/>
            <person name="Mardis E.R."/>
            <person name="Wilson R.K."/>
        </authorList>
    </citation>
    <scope>NUCLEOTIDE SEQUENCE [LARGE SCALE GENOMIC DNA]</scope>
    <source>
        <strain evidence="6">ATCC 49176</strain>
    </source>
</reference>
<sequence length="341" mass="37853">MLERYLIFRSYTKNYQGAKLLISRKDVFNMTPILSTQSLTKNYASGPALTQVSLSLEEGDIYGLIGQNGAGKTTLLKLITRLIHPTSGTVSLFGSSSDREWSQALTRVGAVIESPAAFPNLSAYENLRYQATLLCLPQAEQVIQETLELIDLQNAGRKPFKDFSLGMKQRLAIGLAILAKPDLLILDEPVNGLDPIGISDLRALLLRLNRELGMTMIISSHILSELQQVANRFGFIKDGRLIKEISKTEFDSLSEDYIVLKTHAVEAASRLLESQFSYPFKVVAETGEIHVFAPANQLSAVNTALVQGQVALDEIYYAKQNLENYFTQLIHEEDAHHVSHS</sequence>
<dbReference type="InterPro" id="IPR003593">
    <property type="entry name" value="AAA+_ATPase"/>
</dbReference>
<protein>
    <submittedName>
        <fullName evidence="6">Bacitracin ABC transporter, ATP-binding protein BcrA</fullName>
    </submittedName>
</protein>
<dbReference type="eggNOG" id="COG1131">
    <property type="taxonomic scope" value="Bacteria"/>
</dbReference>
<keyword evidence="4 6" id="KW-0067">ATP-binding</keyword>
<dbReference type="Proteomes" id="UP000019050">
    <property type="component" value="Unassembled WGS sequence"/>
</dbReference>
<dbReference type="GO" id="GO:0005524">
    <property type="term" value="F:ATP binding"/>
    <property type="evidence" value="ECO:0007669"/>
    <property type="project" value="UniProtKB-KW"/>
</dbReference>
<dbReference type="HOGENOM" id="CLU_000604_1_2_9"/>
<dbReference type="SUPFAM" id="SSF52540">
    <property type="entry name" value="P-loop containing nucleoside triphosphate hydrolases"/>
    <property type="match status" value="1"/>
</dbReference>
<dbReference type="Pfam" id="PF00005">
    <property type="entry name" value="ABC_tran"/>
    <property type="match status" value="1"/>
</dbReference>
<evidence type="ECO:0000313" key="6">
    <source>
        <dbReference type="EMBL" id="ESK65593.1"/>
    </source>
</evidence>
<dbReference type="GO" id="GO:0016887">
    <property type="term" value="F:ATP hydrolysis activity"/>
    <property type="evidence" value="ECO:0007669"/>
    <property type="project" value="InterPro"/>
</dbReference>
<evidence type="ECO:0000256" key="3">
    <source>
        <dbReference type="ARBA" id="ARBA00022741"/>
    </source>
</evidence>
<dbReference type="InterPro" id="IPR027417">
    <property type="entry name" value="P-loop_NTPase"/>
</dbReference>
<organism evidence="6 7">
    <name type="scientific">Abiotrophia defectiva ATCC 49176</name>
    <dbReference type="NCBI Taxonomy" id="592010"/>
    <lineage>
        <taxon>Bacteria</taxon>
        <taxon>Bacillati</taxon>
        <taxon>Bacillota</taxon>
        <taxon>Bacilli</taxon>
        <taxon>Lactobacillales</taxon>
        <taxon>Aerococcaceae</taxon>
        <taxon>Abiotrophia</taxon>
    </lineage>
</organism>
<evidence type="ECO:0000313" key="7">
    <source>
        <dbReference type="Proteomes" id="UP000019050"/>
    </source>
</evidence>
<keyword evidence="7" id="KW-1185">Reference proteome</keyword>
<dbReference type="PANTHER" id="PTHR43335">
    <property type="entry name" value="ABC TRANSPORTER, ATP-BINDING PROTEIN"/>
    <property type="match status" value="1"/>
</dbReference>
<evidence type="ECO:0000256" key="2">
    <source>
        <dbReference type="ARBA" id="ARBA00022448"/>
    </source>
</evidence>
<evidence type="ECO:0000256" key="1">
    <source>
        <dbReference type="ARBA" id="ARBA00005417"/>
    </source>
</evidence>
<dbReference type="SMART" id="SM00382">
    <property type="entry name" value="AAA"/>
    <property type="match status" value="1"/>
</dbReference>
<dbReference type="STRING" id="592010.GCWU000182_001067"/>
<dbReference type="InterPro" id="IPR017871">
    <property type="entry name" value="ABC_transporter-like_CS"/>
</dbReference>
<feature type="domain" description="ABC transporter" evidence="5">
    <location>
        <begin position="34"/>
        <end position="263"/>
    </location>
</feature>
<name>W1Q381_ABIDE</name>
<dbReference type="PROSITE" id="PS50893">
    <property type="entry name" value="ABC_TRANSPORTER_2"/>
    <property type="match status" value="1"/>
</dbReference>
<dbReference type="InterPro" id="IPR003439">
    <property type="entry name" value="ABC_transporter-like_ATP-bd"/>
</dbReference>
<comment type="caution">
    <text evidence="6">The sequence shown here is derived from an EMBL/GenBank/DDBJ whole genome shotgun (WGS) entry which is preliminary data.</text>
</comment>
<dbReference type="PANTHER" id="PTHR43335:SF8">
    <property type="entry name" value="ABC TRANSPORTER, ATP-BINDING PROTEIN"/>
    <property type="match status" value="1"/>
</dbReference>
<keyword evidence="2" id="KW-0813">Transport</keyword>
<dbReference type="PROSITE" id="PS00211">
    <property type="entry name" value="ABC_TRANSPORTER_1"/>
    <property type="match status" value="1"/>
</dbReference>
<dbReference type="Gene3D" id="3.40.50.300">
    <property type="entry name" value="P-loop containing nucleotide triphosphate hydrolases"/>
    <property type="match status" value="1"/>
</dbReference>
<proteinExistence type="inferred from homology"/>
<evidence type="ECO:0000256" key="4">
    <source>
        <dbReference type="ARBA" id="ARBA00022840"/>
    </source>
</evidence>
<accession>W1Q381</accession>
<comment type="similarity">
    <text evidence="1">Belongs to the ABC transporter superfamily.</text>
</comment>
<evidence type="ECO:0000259" key="5">
    <source>
        <dbReference type="PROSITE" id="PS50893"/>
    </source>
</evidence>
<dbReference type="EMBL" id="ACIN03000007">
    <property type="protein sequence ID" value="ESK65593.1"/>
    <property type="molecule type" value="Genomic_DNA"/>
</dbReference>